<dbReference type="AlphaFoldDB" id="A0A6M0RI17"/>
<comment type="caution">
    <text evidence="1">The sequence shown here is derived from an EMBL/GenBank/DDBJ whole genome shotgun (WGS) entry which is preliminary data.</text>
</comment>
<name>A0A6M0RI17_9CYAN</name>
<accession>A0A6M0RI17</accession>
<proteinExistence type="predicted"/>
<organism evidence="1 2">
    <name type="scientific">Adonisia turfae CCMR0081</name>
    <dbReference type="NCBI Taxonomy" id="2292702"/>
    <lineage>
        <taxon>Bacteria</taxon>
        <taxon>Bacillati</taxon>
        <taxon>Cyanobacteriota</taxon>
        <taxon>Adonisia</taxon>
        <taxon>Adonisia turfae</taxon>
    </lineage>
</organism>
<sequence>MGFLNFWKEEKNNYEEQASQLDLSGNSQALTPKRHRVDGAIVNRRFNKAIKDNGGAGDVYRDSAIAQTQELFDCDVDELYRETGGKRNDRSSLPQPAQEAYMVNESITAHELERMIGTIGGEDQEEVNDAIVGLVRQEAKRTRWRLPW</sequence>
<evidence type="ECO:0000313" key="1">
    <source>
        <dbReference type="EMBL" id="NEZ55876.1"/>
    </source>
</evidence>
<reference evidence="1 2" key="1">
    <citation type="journal article" date="2020" name="Microb. Ecol.">
        <title>Ecogenomics of the Marine Benthic Filamentous Cyanobacterium Adonisia.</title>
        <authorList>
            <person name="Walter J.M."/>
            <person name="Coutinho F.H."/>
            <person name="Leomil L."/>
            <person name="Hargreaves P.I."/>
            <person name="Campeao M.E."/>
            <person name="Vieira V.V."/>
            <person name="Silva B.S."/>
            <person name="Fistarol G.O."/>
            <person name="Salomon P.S."/>
            <person name="Sawabe T."/>
            <person name="Mino S."/>
            <person name="Hosokawa M."/>
            <person name="Miyashita H."/>
            <person name="Maruyama F."/>
            <person name="van Verk M.C."/>
            <person name="Dutilh B.E."/>
            <person name="Thompson C.C."/>
            <person name="Thompson F.L."/>
        </authorList>
    </citation>
    <scope>NUCLEOTIDE SEQUENCE [LARGE SCALE GENOMIC DNA]</scope>
    <source>
        <strain evidence="1 2">CCMR0081</strain>
    </source>
</reference>
<dbReference type="Proteomes" id="UP000481033">
    <property type="component" value="Unassembled WGS sequence"/>
</dbReference>
<protein>
    <submittedName>
        <fullName evidence="1">Uncharacterized protein</fullName>
    </submittedName>
</protein>
<gene>
    <name evidence="1" type="ORF">DXZ20_09360</name>
</gene>
<evidence type="ECO:0000313" key="2">
    <source>
        <dbReference type="Proteomes" id="UP000481033"/>
    </source>
</evidence>
<dbReference type="EMBL" id="QXHD01000004">
    <property type="protein sequence ID" value="NEZ55876.1"/>
    <property type="molecule type" value="Genomic_DNA"/>
</dbReference>
<keyword evidence="2" id="KW-1185">Reference proteome</keyword>